<evidence type="ECO:0000313" key="7">
    <source>
        <dbReference type="Proteomes" id="UP000663629"/>
    </source>
</evidence>
<dbReference type="Gene3D" id="1.10.3910.10">
    <property type="entry name" value="SP0561-like"/>
    <property type="match status" value="1"/>
</dbReference>
<name>A0ABX7JNN0_9RHOB</name>
<dbReference type="Proteomes" id="UP000663629">
    <property type="component" value="Chromosome 2"/>
</dbReference>
<organism evidence="6 7">
    <name type="scientific">Paracoccus methylovorus</name>
    <dbReference type="NCBI Taxonomy" id="2812658"/>
    <lineage>
        <taxon>Bacteria</taxon>
        <taxon>Pseudomonadati</taxon>
        <taxon>Pseudomonadota</taxon>
        <taxon>Alphaproteobacteria</taxon>
        <taxon>Rhodobacterales</taxon>
        <taxon>Paracoccaceae</taxon>
        <taxon>Paracoccus</taxon>
    </lineage>
</organism>
<reference evidence="6 7" key="1">
    <citation type="submission" date="2021-02" db="EMBL/GenBank/DDBJ databases">
        <title>Paracoccus methylovroum sp.nov., a new methanol and methylamine utilizing methylotrophic denitrifer.</title>
        <authorList>
            <person name="Timsy T."/>
            <person name="Behrendt U."/>
            <person name="Ulrich A."/>
            <person name="Spanner T."/>
            <person name="Foesel B.U."/>
            <person name="Horn M.A."/>
            <person name="Kolb S."/>
        </authorList>
    </citation>
    <scope>NUCLEOTIDE SEQUENCE [LARGE SCALE GENOMIC DNA]</scope>
    <source>
        <strain evidence="6 7">H4-D09</strain>
    </source>
</reference>
<accession>A0ABX7JNN0</accession>
<dbReference type="Gene3D" id="1.20.120.520">
    <property type="entry name" value="nmb1532 protein domain like"/>
    <property type="match status" value="1"/>
</dbReference>
<protein>
    <submittedName>
        <fullName evidence="6">Iron-sulfur cluster repair di-iron protein</fullName>
    </submittedName>
</protein>
<comment type="subcellular location">
    <subcellularLocation>
        <location evidence="1">Cytoplasm</location>
    </subcellularLocation>
</comment>
<keyword evidence="3" id="KW-0479">Metal-binding</keyword>
<dbReference type="InterPro" id="IPR012312">
    <property type="entry name" value="Hemerythrin-like"/>
</dbReference>
<gene>
    <name evidence="6" type="primary">ric</name>
    <name evidence="6" type="ORF">JWJ88_16375</name>
</gene>
<proteinExistence type="predicted"/>
<dbReference type="Pfam" id="PF04405">
    <property type="entry name" value="ScdA_N"/>
    <property type="match status" value="1"/>
</dbReference>
<evidence type="ECO:0000256" key="1">
    <source>
        <dbReference type="ARBA" id="ARBA00004496"/>
    </source>
</evidence>
<keyword evidence="7" id="KW-1185">Reference proteome</keyword>
<dbReference type="Pfam" id="PF01814">
    <property type="entry name" value="Hemerythrin"/>
    <property type="match status" value="1"/>
</dbReference>
<dbReference type="NCBIfam" id="TIGR03652">
    <property type="entry name" value="FeS_repair_RIC"/>
    <property type="match status" value="1"/>
</dbReference>
<dbReference type="PANTHER" id="PTHR36438:SF1">
    <property type="entry name" value="IRON-SULFUR CLUSTER REPAIR PROTEIN YTFE"/>
    <property type="match status" value="1"/>
</dbReference>
<dbReference type="RefSeq" id="WP_205296755.1">
    <property type="nucleotide sequence ID" value="NZ_CP070371.1"/>
</dbReference>
<dbReference type="EMBL" id="CP070371">
    <property type="protein sequence ID" value="QRZ15862.1"/>
    <property type="molecule type" value="Genomic_DNA"/>
</dbReference>
<sequence length="222" mass="23737">MTDITLAPDSIVGDIAARLPGAAEVFRRAGISFCCGGKAGLAEAAAKAGIELPTLTAELQALIDRAGRDAPDETPAMIEYILSRYHATHREELGWLIGLADRVEMVHGDHDEAPLGLTEALVSLRDDLESHMAKEEAVLFPAILQGAGAHMLAGPIRVMQSEHEDTGGLLRRIEHVTNGLALPVGACGSWTALYTGVRKLCDDVVAHIHLEEEVLFPRVLAI</sequence>
<evidence type="ECO:0000256" key="2">
    <source>
        <dbReference type="ARBA" id="ARBA00022490"/>
    </source>
</evidence>
<keyword evidence="2" id="KW-0963">Cytoplasm</keyword>
<evidence type="ECO:0000256" key="4">
    <source>
        <dbReference type="ARBA" id="ARBA00023004"/>
    </source>
</evidence>
<evidence type="ECO:0000313" key="6">
    <source>
        <dbReference type="EMBL" id="QRZ15862.1"/>
    </source>
</evidence>
<feature type="domain" description="Hemerythrin-like" evidence="5">
    <location>
        <begin position="80"/>
        <end position="218"/>
    </location>
</feature>
<evidence type="ECO:0000256" key="3">
    <source>
        <dbReference type="ARBA" id="ARBA00022723"/>
    </source>
</evidence>
<dbReference type="InterPro" id="IPR038062">
    <property type="entry name" value="ScdA-like_N_sf"/>
</dbReference>
<evidence type="ECO:0000259" key="5">
    <source>
        <dbReference type="Pfam" id="PF01814"/>
    </source>
</evidence>
<keyword evidence="4" id="KW-0408">Iron</keyword>
<dbReference type="InterPro" id="IPR019903">
    <property type="entry name" value="RIC_family"/>
</dbReference>
<dbReference type="PANTHER" id="PTHR36438">
    <property type="entry name" value="IRON-SULFUR CLUSTER REPAIR PROTEIN YTFE"/>
    <property type="match status" value="1"/>
</dbReference>